<accession>A0AAD5RCY6</accession>
<evidence type="ECO:0000313" key="2">
    <source>
        <dbReference type="Proteomes" id="UP001196413"/>
    </source>
</evidence>
<dbReference type="EMBL" id="JAHQIW010007363">
    <property type="protein sequence ID" value="KAJ1373905.1"/>
    <property type="molecule type" value="Genomic_DNA"/>
</dbReference>
<keyword evidence="2" id="KW-1185">Reference proteome</keyword>
<sequence length="103" mass="11442">MVTIIPMKSSSPVNEITFLFVPPNRREPSATSLVRIYPKVMDNLESLERSVELSTSCAMQSTSNQCTTCARYAHIAIYFSYADSDFICIVQDAKVHSTKAMVG</sequence>
<proteinExistence type="predicted"/>
<evidence type="ECO:0000313" key="1">
    <source>
        <dbReference type="EMBL" id="KAJ1373905.1"/>
    </source>
</evidence>
<name>A0AAD5RCY6_PARTN</name>
<protein>
    <submittedName>
        <fullName evidence="1">Uncharacterized protein</fullName>
    </submittedName>
</protein>
<gene>
    <name evidence="1" type="ORF">KIN20_038464</name>
</gene>
<dbReference type="Proteomes" id="UP001196413">
    <property type="component" value="Unassembled WGS sequence"/>
</dbReference>
<organism evidence="1 2">
    <name type="scientific">Parelaphostrongylus tenuis</name>
    <name type="common">Meningeal worm</name>
    <dbReference type="NCBI Taxonomy" id="148309"/>
    <lineage>
        <taxon>Eukaryota</taxon>
        <taxon>Metazoa</taxon>
        <taxon>Ecdysozoa</taxon>
        <taxon>Nematoda</taxon>
        <taxon>Chromadorea</taxon>
        <taxon>Rhabditida</taxon>
        <taxon>Rhabditina</taxon>
        <taxon>Rhabditomorpha</taxon>
        <taxon>Strongyloidea</taxon>
        <taxon>Metastrongylidae</taxon>
        <taxon>Parelaphostrongylus</taxon>
    </lineage>
</organism>
<dbReference type="AlphaFoldDB" id="A0AAD5RCY6"/>
<comment type="caution">
    <text evidence="1">The sequence shown here is derived from an EMBL/GenBank/DDBJ whole genome shotgun (WGS) entry which is preliminary data.</text>
</comment>
<reference evidence="1" key="1">
    <citation type="submission" date="2021-06" db="EMBL/GenBank/DDBJ databases">
        <title>Parelaphostrongylus tenuis whole genome reference sequence.</title>
        <authorList>
            <person name="Garwood T.J."/>
            <person name="Larsen P.A."/>
            <person name="Fountain-Jones N.M."/>
            <person name="Garbe J.R."/>
            <person name="Macchietto M.G."/>
            <person name="Kania S.A."/>
            <person name="Gerhold R.W."/>
            <person name="Richards J.E."/>
            <person name="Wolf T.M."/>
        </authorList>
    </citation>
    <scope>NUCLEOTIDE SEQUENCE</scope>
    <source>
        <strain evidence="1">MNPRO001-30</strain>
        <tissue evidence="1">Meninges</tissue>
    </source>
</reference>